<evidence type="ECO:0000313" key="2">
    <source>
        <dbReference type="EMBL" id="MEE1933907.1"/>
    </source>
</evidence>
<feature type="transmembrane region" description="Helical" evidence="1">
    <location>
        <begin position="46"/>
        <end position="67"/>
    </location>
</feature>
<keyword evidence="1" id="KW-0472">Membrane</keyword>
<dbReference type="PROSITE" id="PS51257">
    <property type="entry name" value="PROKAR_LIPOPROTEIN"/>
    <property type="match status" value="1"/>
</dbReference>
<evidence type="ECO:0008006" key="4">
    <source>
        <dbReference type="Google" id="ProtNLM"/>
    </source>
</evidence>
<organism evidence="2 3">
    <name type="scientific">Pseudomonas ulcerans</name>
    <dbReference type="NCBI Taxonomy" id="3115852"/>
    <lineage>
        <taxon>Bacteria</taxon>
        <taxon>Pseudomonadati</taxon>
        <taxon>Pseudomonadota</taxon>
        <taxon>Gammaproteobacteria</taxon>
        <taxon>Pseudomonadales</taxon>
        <taxon>Pseudomonadaceae</taxon>
        <taxon>Pseudomonas</taxon>
    </lineage>
</organism>
<keyword evidence="1" id="KW-0812">Transmembrane</keyword>
<keyword evidence="3" id="KW-1185">Reference proteome</keyword>
<sequence>MKPAPHFAAWPLRPPPQYLRWMVGGLVVLALVGCAGVLLRPWLEDWLPALGALALVAWLLALLLRLLAFRFNRHNAACYGAAVEQVEQRWWSHHRQQAALVDLVLIGPACSVPDDRAGLFEAERKPPQAKAEEGGQVLRSTQVLGKGQARRELQLARLLAMQLQAQRSEPFSAPLLHCYWQGSAEAWQVFAEETGRRFNVVLPDQPRPWTGLDSLDQAIDALHQADAEALVLCAGCESLPGRQDSKLPGGEAALLWLLGKSGGVRIARGEAFVADRDALPEVAERALRQCHLQGPTQACASFSPALAELGWNPLPAAPLLNFGELQQLEAPVALSLAAAHAQLNAMPSAWLASDPSCTLALGVVTPDDPTC</sequence>
<evidence type="ECO:0000313" key="3">
    <source>
        <dbReference type="Proteomes" id="UP001335100"/>
    </source>
</evidence>
<reference evidence="2 3" key="1">
    <citation type="submission" date="2024-01" db="EMBL/GenBank/DDBJ databases">
        <title>Unpublished Manusciprt.</title>
        <authorList>
            <person name="Duman M."/>
            <person name="Valdes E.G."/>
            <person name="Ajmi N."/>
            <person name="Altun S."/>
            <person name="Saticioglu I.B."/>
        </authorList>
    </citation>
    <scope>NUCLEOTIDE SEQUENCE [LARGE SCALE GENOMIC DNA]</scope>
    <source>
        <strain evidence="2 3">148P</strain>
    </source>
</reference>
<dbReference type="Proteomes" id="UP001335100">
    <property type="component" value="Unassembled WGS sequence"/>
</dbReference>
<gene>
    <name evidence="2" type="ORF">V0R50_11800</name>
</gene>
<protein>
    <recommendedName>
        <fullName evidence="4">Transmembrane protein</fullName>
    </recommendedName>
</protein>
<name>A0ABU7HQU4_9PSED</name>
<dbReference type="EMBL" id="JAZDQJ010000011">
    <property type="protein sequence ID" value="MEE1933907.1"/>
    <property type="molecule type" value="Genomic_DNA"/>
</dbReference>
<evidence type="ECO:0000256" key="1">
    <source>
        <dbReference type="SAM" id="Phobius"/>
    </source>
</evidence>
<accession>A0ABU7HQU4</accession>
<comment type="caution">
    <text evidence="2">The sequence shown here is derived from an EMBL/GenBank/DDBJ whole genome shotgun (WGS) entry which is preliminary data.</text>
</comment>
<keyword evidence="1" id="KW-1133">Transmembrane helix</keyword>
<proteinExistence type="predicted"/>
<dbReference type="RefSeq" id="WP_330074731.1">
    <property type="nucleotide sequence ID" value="NZ_JAZDQJ010000011.1"/>
</dbReference>
<feature type="transmembrane region" description="Helical" evidence="1">
    <location>
        <begin position="21"/>
        <end position="40"/>
    </location>
</feature>